<dbReference type="Proteomes" id="UP000077202">
    <property type="component" value="Unassembled WGS sequence"/>
</dbReference>
<organism evidence="1 2">
    <name type="scientific">Marchantia polymorpha subsp. ruderalis</name>
    <dbReference type="NCBI Taxonomy" id="1480154"/>
    <lineage>
        <taxon>Eukaryota</taxon>
        <taxon>Viridiplantae</taxon>
        <taxon>Streptophyta</taxon>
        <taxon>Embryophyta</taxon>
        <taxon>Marchantiophyta</taxon>
        <taxon>Marchantiopsida</taxon>
        <taxon>Marchantiidae</taxon>
        <taxon>Marchantiales</taxon>
        <taxon>Marchantiaceae</taxon>
        <taxon>Marchantia</taxon>
    </lineage>
</organism>
<protein>
    <submittedName>
        <fullName evidence="1">Uncharacterized protein</fullName>
    </submittedName>
</protein>
<accession>A0A176VBV5</accession>
<sequence>MEATRRAVLLRRKAVSLRQSGLSWKLRPPGLRKMDLSRKVFDLRVEIFGSSREHCTGSVVNPVALKKKVDVVVEGVAGEATAAQLVASTRTSTGEVILETREDPLAEEIQSEGINVADVICEQVVPLLRYLNSKLEKFAGPSNVGSYVGLVRNKTRVKVAAANATVEKVESLTTQRAAVKTSSEEKEKQLHEFEAKYEVLQKRLIKEIELQKFSEKAYESLQVDIETTRRATVDLRDRLEAYRMAFNE</sequence>
<dbReference type="EMBL" id="LVLJ01004077">
    <property type="protein sequence ID" value="OAE18330.1"/>
    <property type="molecule type" value="Genomic_DNA"/>
</dbReference>
<proteinExistence type="predicted"/>
<evidence type="ECO:0000313" key="1">
    <source>
        <dbReference type="EMBL" id="OAE18330.1"/>
    </source>
</evidence>
<evidence type="ECO:0000313" key="2">
    <source>
        <dbReference type="Proteomes" id="UP000077202"/>
    </source>
</evidence>
<name>A0A176VBV5_MARPO</name>
<gene>
    <name evidence="1" type="ORF">AXG93_2566s1130</name>
</gene>
<comment type="caution">
    <text evidence="1">The sequence shown here is derived from an EMBL/GenBank/DDBJ whole genome shotgun (WGS) entry which is preliminary data.</text>
</comment>
<keyword evidence="2" id="KW-1185">Reference proteome</keyword>
<dbReference type="AlphaFoldDB" id="A0A176VBV5"/>
<reference evidence="1" key="1">
    <citation type="submission" date="2016-03" db="EMBL/GenBank/DDBJ databases">
        <title>Mechanisms controlling the formation of the plant cell surface in tip-growing cells are functionally conserved among land plants.</title>
        <authorList>
            <person name="Honkanen S."/>
            <person name="Jones V.A."/>
            <person name="Morieri G."/>
            <person name="Champion C."/>
            <person name="Hetherington A.J."/>
            <person name="Kelly S."/>
            <person name="Saint-Marcoux D."/>
            <person name="Proust H."/>
            <person name="Prescott H."/>
            <person name="Dolan L."/>
        </authorList>
    </citation>
    <scope>NUCLEOTIDE SEQUENCE [LARGE SCALE GENOMIC DNA]</scope>
    <source>
        <tissue evidence="1">Whole gametophyte</tissue>
    </source>
</reference>